<evidence type="ECO:0000313" key="2">
    <source>
        <dbReference type="Proteomes" id="UP000326380"/>
    </source>
</evidence>
<organism evidence="1 2">
    <name type="scientific">Hymenobacter busanensis</name>
    <dbReference type="NCBI Taxonomy" id="2607656"/>
    <lineage>
        <taxon>Bacteria</taxon>
        <taxon>Pseudomonadati</taxon>
        <taxon>Bacteroidota</taxon>
        <taxon>Cytophagia</taxon>
        <taxon>Cytophagales</taxon>
        <taxon>Hymenobacteraceae</taxon>
        <taxon>Hymenobacter</taxon>
    </lineage>
</organism>
<evidence type="ECO:0000313" key="1">
    <source>
        <dbReference type="EMBL" id="KAA9333381.1"/>
    </source>
</evidence>
<dbReference type="RefSeq" id="WP_151078802.1">
    <property type="nucleotide sequence ID" value="NZ_CP047647.1"/>
</dbReference>
<gene>
    <name evidence="1" type="ORF">F0P96_10455</name>
</gene>
<sequence length="69" mass="7859">MKAFLRCLFDNPAKRFHRLTHPIAVVAHSPDSIILQDHFKHTEVFVKSEPVGCALLFAYKTGDILTIPR</sequence>
<comment type="caution">
    <text evidence="1">The sequence shown here is derived from an EMBL/GenBank/DDBJ whole genome shotgun (WGS) entry which is preliminary data.</text>
</comment>
<dbReference type="EMBL" id="VTWU01000003">
    <property type="protein sequence ID" value="KAA9333381.1"/>
    <property type="molecule type" value="Genomic_DNA"/>
</dbReference>
<dbReference type="AlphaFoldDB" id="A0A7L4ZWR2"/>
<protein>
    <submittedName>
        <fullName evidence="1">Uncharacterized protein</fullName>
    </submittedName>
</protein>
<name>A0A7L4ZWR2_9BACT</name>
<keyword evidence="2" id="KW-1185">Reference proteome</keyword>
<accession>A0A7L4ZWR2</accession>
<proteinExistence type="predicted"/>
<dbReference type="Proteomes" id="UP000326380">
    <property type="component" value="Unassembled WGS sequence"/>
</dbReference>
<reference evidence="1 2" key="1">
    <citation type="submission" date="2019-09" db="EMBL/GenBank/DDBJ databases">
        <title>Genome sequence of Hymenobacter sp. M3.</title>
        <authorList>
            <person name="Srinivasan S."/>
        </authorList>
    </citation>
    <scope>NUCLEOTIDE SEQUENCE [LARGE SCALE GENOMIC DNA]</scope>
    <source>
        <strain evidence="1 2">M3</strain>
    </source>
</reference>